<dbReference type="AlphaFoldDB" id="A0A418WH73"/>
<feature type="transmembrane region" description="Helical" evidence="6">
    <location>
        <begin position="69"/>
        <end position="87"/>
    </location>
</feature>
<comment type="caution">
    <text evidence="7">The sequence shown here is derived from an EMBL/GenBank/DDBJ whole genome shotgun (WGS) entry which is preliminary data.</text>
</comment>
<evidence type="ECO:0000256" key="4">
    <source>
        <dbReference type="ARBA" id="ARBA00022989"/>
    </source>
</evidence>
<sequence length="90" mass="9815">MRGLTLPPAIGIWAILLGATLSSWLVAEDMGSLAAPYAATAVVLIAALKIRLVFVHFMELGRRVLPWRIVFEAWIGVVTTLILAAYWSGH</sequence>
<keyword evidence="4 6" id="KW-1133">Transmembrane helix</keyword>
<organism evidence="7 8">
    <name type="scientific">Oleomonas cavernae</name>
    <dbReference type="NCBI Taxonomy" id="2320859"/>
    <lineage>
        <taxon>Bacteria</taxon>
        <taxon>Pseudomonadati</taxon>
        <taxon>Pseudomonadota</taxon>
        <taxon>Alphaproteobacteria</taxon>
        <taxon>Acetobacterales</taxon>
        <taxon>Acetobacteraceae</taxon>
        <taxon>Oleomonas</taxon>
    </lineage>
</organism>
<name>A0A418WH73_9PROT</name>
<evidence type="ECO:0000256" key="2">
    <source>
        <dbReference type="ARBA" id="ARBA00022475"/>
    </source>
</evidence>
<dbReference type="EMBL" id="QYUK01000011">
    <property type="protein sequence ID" value="RJF89386.1"/>
    <property type="molecule type" value="Genomic_DNA"/>
</dbReference>
<keyword evidence="8" id="KW-1185">Reference proteome</keyword>
<comment type="subcellular location">
    <subcellularLocation>
        <location evidence="1">Cell membrane</location>
        <topology evidence="1">Multi-pass membrane protein</topology>
    </subcellularLocation>
</comment>
<dbReference type="OrthoDB" id="8456768at2"/>
<dbReference type="GO" id="GO:0005886">
    <property type="term" value="C:plasma membrane"/>
    <property type="evidence" value="ECO:0007669"/>
    <property type="project" value="UniProtKB-SubCell"/>
</dbReference>
<evidence type="ECO:0000256" key="6">
    <source>
        <dbReference type="SAM" id="Phobius"/>
    </source>
</evidence>
<evidence type="ECO:0000313" key="8">
    <source>
        <dbReference type="Proteomes" id="UP000284605"/>
    </source>
</evidence>
<protein>
    <recommendedName>
        <fullName evidence="9">Cytochrome C oxidase subunit IV</fullName>
    </recommendedName>
</protein>
<evidence type="ECO:0000256" key="5">
    <source>
        <dbReference type="ARBA" id="ARBA00023136"/>
    </source>
</evidence>
<evidence type="ECO:0000256" key="1">
    <source>
        <dbReference type="ARBA" id="ARBA00004651"/>
    </source>
</evidence>
<evidence type="ECO:0008006" key="9">
    <source>
        <dbReference type="Google" id="ProtNLM"/>
    </source>
</evidence>
<keyword evidence="5 6" id="KW-0472">Membrane</keyword>
<accession>A0A418WH73</accession>
<keyword evidence="2" id="KW-1003">Cell membrane</keyword>
<feature type="transmembrane region" description="Helical" evidence="6">
    <location>
        <begin position="37"/>
        <end position="57"/>
    </location>
</feature>
<dbReference type="Proteomes" id="UP000284605">
    <property type="component" value="Unassembled WGS sequence"/>
</dbReference>
<evidence type="ECO:0000313" key="7">
    <source>
        <dbReference type="EMBL" id="RJF89386.1"/>
    </source>
</evidence>
<dbReference type="Pfam" id="PF03626">
    <property type="entry name" value="COX4_pro"/>
    <property type="match status" value="1"/>
</dbReference>
<reference evidence="7 8" key="1">
    <citation type="submission" date="2018-09" db="EMBL/GenBank/DDBJ databases">
        <authorList>
            <person name="Zhu H."/>
        </authorList>
    </citation>
    <scope>NUCLEOTIDE SEQUENCE [LARGE SCALE GENOMIC DNA]</scope>
    <source>
        <strain evidence="7 8">K1W22B-8</strain>
    </source>
</reference>
<evidence type="ECO:0000256" key="3">
    <source>
        <dbReference type="ARBA" id="ARBA00022692"/>
    </source>
</evidence>
<proteinExistence type="predicted"/>
<dbReference type="RefSeq" id="WP_119781149.1">
    <property type="nucleotide sequence ID" value="NZ_QYUK01000011.1"/>
</dbReference>
<keyword evidence="3 6" id="KW-0812">Transmembrane</keyword>
<dbReference type="InterPro" id="IPR005171">
    <property type="entry name" value="Cyt_c_oxidase_su4_prok"/>
</dbReference>
<gene>
    <name evidence="7" type="ORF">D3874_22415</name>
</gene>